<dbReference type="InterPro" id="IPR008136">
    <property type="entry name" value="CinA_C"/>
</dbReference>
<evidence type="ECO:0000313" key="5">
    <source>
        <dbReference type="Proteomes" id="UP000288012"/>
    </source>
</evidence>
<dbReference type="GO" id="GO:0008664">
    <property type="term" value="F:RNA 2',3'-cyclic 3'-phosphodiesterase activity"/>
    <property type="evidence" value="ECO:0007669"/>
    <property type="project" value="UniProtKB-EC"/>
</dbReference>
<dbReference type="Proteomes" id="UP000288012">
    <property type="component" value="Unassembled WGS sequence"/>
</dbReference>
<accession>A0A433JI98</accession>
<evidence type="ECO:0000256" key="1">
    <source>
        <dbReference type="ARBA" id="ARBA00022801"/>
    </source>
</evidence>
<dbReference type="SUPFAM" id="SSF55144">
    <property type="entry name" value="LigT-like"/>
    <property type="match status" value="1"/>
</dbReference>
<evidence type="ECO:0000259" key="3">
    <source>
        <dbReference type="Pfam" id="PF02464"/>
    </source>
</evidence>
<sequence>MAQANHNALAAELGSLLLRRKIRCAVAESCTGGGLSSVITEIPGSSQWFERGFVTYSNQAKEDMLRVPHRLIASYGAVSEQTARAMAEGAIAASRAEVSVAITGVAGPGGGSEQKPVGTVWIAWAGDWQDTYSQCYQFKGNRTEIRNQAIVIALQGLLKRCAVLSHPKTSERYFFALWPDEKTAQALYEQARALIERDKSKPTSLQNLHLTLVYLGQVPPEFLRQAMDLPAKIHLKPFAMNICKADSWERAQIAWLGVEQVPAGLCELVETLNHRLLGLGFKPECRPFVPHVTIARKLMIKKAALIPALTWFVRDFCLVKSSGREGQSKYEIVQRWQL</sequence>
<dbReference type="Gene3D" id="3.90.1140.10">
    <property type="entry name" value="Cyclic phosphodiesterase"/>
    <property type="match status" value="1"/>
</dbReference>
<dbReference type="Gene3D" id="3.90.950.20">
    <property type="entry name" value="CinA-like"/>
    <property type="match status" value="1"/>
</dbReference>
<feature type="short sequence motif" description="HXTX 2" evidence="2">
    <location>
        <begin position="291"/>
        <end position="294"/>
    </location>
</feature>
<dbReference type="OrthoDB" id="9801454at2"/>
<dbReference type="PANTHER" id="PTHR35561:SF1">
    <property type="entry name" value="RNA 2',3'-CYCLIC PHOSPHODIESTERASE"/>
    <property type="match status" value="1"/>
</dbReference>
<dbReference type="EMBL" id="RZGR01000023">
    <property type="protein sequence ID" value="RUQ85002.1"/>
    <property type="molecule type" value="Genomic_DNA"/>
</dbReference>
<feature type="short sequence motif" description="HXTX 1" evidence="2">
    <location>
        <begin position="209"/>
        <end position="212"/>
    </location>
</feature>
<dbReference type="AlphaFoldDB" id="A0A433JI98"/>
<reference evidence="4 5" key="1">
    <citation type="submission" date="2018-12" db="EMBL/GenBank/DDBJ databases">
        <title>Legionella sp,whole genome shotgun sequence.</title>
        <authorList>
            <person name="Wu H."/>
        </authorList>
    </citation>
    <scope>NUCLEOTIDE SEQUENCE [LARGE SCALE GENOMIC DNA]</scope>
    <source>
        <strain evidence="5">km714</strain>
    </source>
</reference>
<evidence type="ECO:0000256" key="2">
    <source>
        <dbReference type="HAMAP-Rule" id="MF_01940"/>
    </source>
</evidence>
<comment type="similarity">
    <text evidence="2">Belongs to the 2H phosphoesterase superfamily. ThpR family.</text>
</comment>
<dbReference type="InterPro" id="IPR009097">
    <property type="entry name" value="Cyclic_Pdiesterase"/>
</dbReference>
<name>A0A433JI98_9GAMM</name>
<dbReference type="PANTHER" id="PTHR35561">
    <property type="entry name" value="RNA 2',3'-CYCLIC PHOSPHODIESTERASE"/>
    <property type="match status" value="1"/>
</dbReference>
<keyword evidence="1 2" id="KW-0378">Hydrolase</keyword>
<proteinExistence type="inferred from homology"/>
<dbReference type="GO" id="GO:0004113">
    <property type="term" value="F:2',3'-cyclic-nucleotide 3'-phosphodiesterase activity"/>
    <property type="evidence" value="ECO:0007669"/>
    <property type="project" value="InterPro"/>
</dbReference>
<dbReference type="RefSeq" id="WP_127111383.1">
    <property type="nucleotide sequence ID" value="NZ_RZGR01000023.1"/>
</dbReference>
<feature type="active site" description="Proton donor" evidence="2">
    <location>
        <position position="209"/>
    </location>
</feature>
<dbReference type="NCBIfam" id="TIGR02258">
    <property type="entry name" value="2_5_ligase"/>
    <property type="match status" value="1"/>
</dbReference>
<evidence type="ECO:0000313" key="4">
    <source>
        <dbReference type="EMBL" id="RUQ85002.1"/>
    </source>
</evidence>
<feature type="domain" description="CinA C-terminal" evidence="3">
    <location>
        <begin position="8"/>
        <end position="159"/>
    </location>
</feature>
<comment type="catalytic activity">
    <reaction evidence="2">
        <text>a 3'-end 2',3'-cyclophospho-ribonucleotide-RNA + H2O = a 3'-end 2'-phospho-ribonucleotide-RNA + H(+)</text>
        <dbReference type="Rhea" id="RHEA:11828"/>
        <dbReference type="Rhea" id="RHEA-COMP:10464"/>
        <dbReference type="Rhea" id="RHEA-COMP:17353"/>
        <dbReference type="ChEBI" id="CHEBI:15377"/>
        <dbReference type="ChEBI" id="CHEBI:15378"/>
        <dbReference type="ChEBI" id="CHEBI:83064"/>
        <dbReference type="ChEBI" id="CHEBI:173113"/>
        <dbReference type="EC" id="3.1.4.58"/>
    </reaction>
</comment>
<dbReference type="Pfam" id="PF02464">
    <property type="entry name" value="CinA"/>
    <property type="match status" value="1"/>
</dbReference>
<dbReference type="HAMAP" id="MF_01940">
    <property type="entry name" value="RNA_CPDase"/>
    <property type="match status" value="1"/>
</dbReference>
<dbReference type="SUPFAM" id="SSF142433">
    <property type="entry name" value="CinA-like"/>
    <property type="match status" value="1"/>
</dbReference>
<comment type="function">
    <text evidence="2">Hydrolyzes RNA 2',3'-cyclic phosphodiester to an RNA 2'-phosphomonoester.</text>
</comment>
<comment type="caution">
    <text evidence="4">The sequence shown here is derived from an EMBL/GenBank/DDBJ whole genome shotgun (WGS) entry which is preliminary data.</text>
</comment>
<gene>
    <name evidence="4" type="primary">thpR</name>
    <name evidence="4" type="ORF">EKM59_08050</name>
</gene>
<dbReference type="InterPro" id="IPR036653">
    <property type="entry name" value="CinA-like_C"/>
</dbReference>
<dbReference type="InterPro" id="IPR004175">
    <property type="entry name" value="RNA_CPDase"/>
</dbReference>
<protein>
    <recommendedName>
        <fullName evidence="2">RNA 2',3'-cyclic phosphodiesterase</fullName>
        <shortName evidence="2">RNA 2',3'-CPDase</shortName>
        <ecNumber evidence="2">3.1.4.58</ecNumber>
    </recommendedName>
</protein>
<dbReference type="Pfam" id="PF13563">
    <property type="entry name" value="2_5_RNA_ligase2"/>
    <property type="match status" value="1"/>
</dbReference>
<dbReference type="EC" id="3.1.4.58" evidence="2"/>
<keyword evidence="5" id="KW-1185">Reference proteome</keyword>
<organism evidence="4 5">
    <name type="scientific">Legionella septentrionalis</name>
    <dbReference type="NCBI Taxonomy" id="2498109"/>
    <lineage>
        <taxon>Bacteria</taxon>
        <taxon>Pseudomonadati</taxon>
        <taxon>Pseudomonadota</taxon>
        <taxon>Gammaproteobacteria</taxon>
        <taxon>Legionellales</taxon>
        <taxon>Legionellaceae</taxon>
        <taxon>Legionella</taxon>
    </lineage>
</organism>
<feature type="active site" description="Proton acceptor" evidence="2">
    <location>
        <position position="291"/>
    </location>
</feature>
<dbReference type="NCBIfam" id="TIGR00199">
    <property type="entry name" value="PncC_domain"/>
    <property type="match status" value="1"/>
</dbReference>